<sequence>MGIEFPTFYPRICIDGSNAIVGCASEQRIFNLQWGVRIHGALVQLDLRAGTIRPGHFQVLNVITVDLRKGRVARTRSGSAICGPI</sequence>
<reference evidence="1 2" key="1">
    <citation type="submission" date="2015-05" db="EMBL/GenBank/DDBJ databases">
        <title>A genomic and transcriptomic approach to investigate the blue pigment phenotype in Pseudomonas fluorescens.</title>
        <authorList>
            <person name="Andreani N.A."/>
            <person name="Cardazzo B."/>
        </authorList>
    </citation>
    <scope>NUCLEOTIDE SEQUENCE [LARGE SCALE GENOMIC DNA]</scope>
    <source>
        <strain evidence="1 2">Ps_22</strain>
    </source>
</reference>
<dbReference type="EMBL" id="LCYA01000138">
    <property type="protein sequence ID" value="KWV85287.1"/>
    <property type="molecule type" value="Genomic_DNA"/>
</dbReference>
<evidence type="ECO:0000313" key="2">
    <source>
        <dbReference type="Proteomes" id="UP000061348"/>
    </source>
</evidence>
<dbReference type="Proteomes" id="UP000061348">
    <property type="component" value="Unassembled WGS sequence"/>
</dbReference>
<proteinExistence type="predicted"/>
<evidence type="ECO:0000313" key="1">
    <source>
        <dbReference type="EMBL" id="KWV85287.1"/>
    </source>
</evidence>
<name>A0A125QHQ9_PSEFL</name>
<dbReference type="PATRIC" id="fig|294.194.peg.5805"/>
<gene>
    <name evidence="1" type="ORF">PFLmoz3_05232</name>
</gene>
<dbReference type="AlphaFoldDB" id="A0A125QHQ9"/>
<organism evidence="1 2">
    <name type="scientific">Pseudomonas fluorescens</name>
    <dbReference type="NCBI Taxonomy" id="294"/>
    <lineage>
        <taxon>Bacteria</taxon>
        <taxon>Pseudomonadati</taxon>
        <taxon>Pseudomonadota</taxon>
        <taxon>Gammaproteobacteria</taxon>
        <taxon>Pseudomonadales</taxon>
        <taxon>Pseudomonadaceae</taxon>
        <taxon>Pseudomonas</taxon>
    </lineage>
</organism>
<protein>
    <submittedName>
        <fullName evidence="1">Uncharacterized protein</fullName>
    </submittedName>
</protein>
<accession>A0A125QHQ9</accession>
<comment type="caution">
    <text evidence="1">The sequence shown here is derived from an EMBL/GenBank/DDBJ whole genome shotgun (WGS) entry which is preliminary data.</text>
</comment>